<feature type="coiled-coil region" evidence="1">
    <location>
        <begin position="776"/>
        <end position="803"/>
    </location>
</feature>
<name>A0A5B7BNX0_DAVIN</name>
<sequence length="810" mass="90102">MELRSCNHLHFIQTIKDGLVIKVRNVDSRGRPALVFKKLKDINETEDAKNLNTVSTLKSQDRFADLVFDCDKLKTESPCWPMAERKTKKRIPETNEINCNVSDDEKEGDSDDASFGKMTLKQLKERCKTKKRRVSKSADLTPTQDYSNLQLGEDDFDLKEPLRFWKSKLSKNSKVKRKFSKKSVTTSSEIVVSVKSEQISSAEESMHSSGDLSTPVNIKVEVPGPEFLECENMDFVADDYSIGCTEQVGFLGAVSDEIVEAVECELETRKPISFGEGQSCVVNEVSYDYLEQVDPISFLPSITREAMDVVNLEKTCQQSSVLPVLELKKEVRIKNSLSHESSPETTSPIKDQSSDLCNISQSNFCPHEVSLPISHNSGDQVPDMAIDNSLCCMELGYVADSCTFADDVKEDLPSNPDTDSPSCPISICSSSWESYRCLNHNDDLVSVEDDSPPTEEKQQLISANADAARNCSSPDTNLVSLGDRSLTTEEKQPLVSTAADAETNCSTASHPCGIVNELSPSAIKRYHHLKLWHPPERLLSKRKAISPTSQERLCQAMESVELNDNVAQYKCREKLCFGKQTENKVSSAGADSEGAELTIDPKGAGQVNRIKLTISPKQIIKKPKNDKNGSPLKGIVKDPHLSRSLPHVSTGCTSIRNCSESAIAFSQRQMQDIECLAMKLMKELKSMKNLVEEKLDSEAYPTTSLKYNEVKTAIKNATKVQETSRRWLSMMERDCSRFCKIMRLTEKGAAAPESAIHKERKKITFADEAGGMLCHVKFFENDMASLESESDNQEIQVNNSEAIASCTLYS</sequence>
<evidence type="ECO:0000313" key="2">
    <source>
        <dbReference type="EMBL" id="MPA70295.1"/>
    </source>
</evidence>
<dbReference type="EMBL" id="GHES01039736">
    <property type="protein sequence ID" value="MPA70295.1"/>
    <property type="molecule type" value="Transcribed_RNA"/>
</dbReference>
<protein>
    <submittedName>
        <fullName evidence="2">Uncharacterized protein</fullName>
    </submittedName>
</protein>
<dbReference type="PANTHER" id="PTHR34461">
    <property type="entry name" value="EXPRESSED PROTEIN"/>
    <property type="match status" value="1"/>
</dbReference>
<proteinExistence type="predicted"/>
<gene>
    <name evidence="2" type="ORF">Din_039736</name>
</gene>
<accession>A0A5B7BNX0</accession>
<dbReference type="PANTHER" id="PTHR34461:SF2">
    <property type="entry name" value="EXPRESSED PROTEIN"/>
    <property type="match status" value="1"/>
</dbReference>
<dbReference type="AlphaFoldDB" id="A0A5B7BNX0"/>
<evidence type="ECO:0000256" key="1">
    <source>
        <dbReference type="SAM" id="Coils"/>
    </source>
</evidence>
<organism evidence="2">
    <name type="scientific">Davidia involucrata</name>
    <name type="common">Dove tree</name>
    <dbReference type="NCBI Taxonomy" id="16924"/>
    <lineage>
        <taxon>Eukaryota</taxon>
        <taxon>Viridiplantae</taxon>
        <taxon>Streptophyta</taxon>
        <taxon>Embryophyta</taxon>
        <taxon>Tracheophyta</taxon>
        <taxon>Spermatophyta</taxon>
        <taxon>Magnoliopsida</taxon>
        <taxon>eudicotyledons</taxon>
        <taxon>Gunneridae</taxon>
        <taxon>Pentapetalae</taxon>
        <taxon>asterids</taxon>
        <taxon>Cornales</taxon>
        <taxon>Nyssaceae</taxon>
        <taxon>Davidia</taxon>
    </lineage>
</organism>
<keyword evidence="1" id="KW-0175">Coiled coil</keyword>
<reference evidence="2" key="1">
    <citation type="submission" date="2019-08" db="EMBL/GenBank/DDBJ databases">
        <title>Reference gene set and small RNA set construction with multiple tissues from Davidia involucrata Baill.</title>
        <authorList>
            <person name="Yang H."/>
            <person name="Zhou C."/>
            <person name="Li G."/>
            <person name="Wang J."/>
            <person name="Gao P."/>
            <person name="Wang M."/>
            <person name="Wang R."/>
            <person name="Zhao Y."/>
        </authorList>
    </citation>
    <scope>NUCLEOTIDE SEQUENCE</scope>
    <source>
        <tissue evidence="2">Mixed with DoveR01_LX</tissue>
    </source>
</reference>